<dbReference type="Proteomes" id="UP001521181">
    <property type="component" value="Unassembled WGS sequence"/>
</dbReference>
<reference evidence="4 5" key="1">
    <citation type="submission" date="2021-12" db="EMBL/GenBank/DDBJ databases">
        <title>Sinirhodobacter sp. WL0062 is a bacterium isolated from seawater.</title>
        <authorList>
            <person name="Wang L."/>
            <person name="He W."/>
            <person name="Zhang D.-F."/>
        </authorList>
    </citation>
    <scope>NUCLEOTIDE SEQUENCE [LARGE SCALE GENOMIC DNA]</scope>
    <source>
        <strain evidence="4 5">WL0062</strain>
    </source>
</reference>
<keyword evidence="1 2" id="KW-0413">Isomerase</keyword>
<dbReference type="SUPFAM" id="SSF51658">
    <property type="entry name" value="Xylose isomerase-like"/>
    <property type="match status" value="1"/>
</dbReference>
<dbReference type="InterPro" id="IPR026040">
    <property type="entry name" value="HyI-like"/>
</dbReference>
<dbReference type="PANTHER" id="PTHR43489">
    <property type="entry name" value="ISOMERASE"/>
    <property type="match status" value="1"/>
</dbReference>
<dbReference type="EMBL" id="JAJUOS010000005">
    <property type="protein sequence ID" value="MCE5973479.1"/>
    <property type="molecule type" value="Genomic_DNA"/>
</dbReference>
<keyword evidence="5" id="KW-1185">Reference proteome</keyword>
<evidence type="ECO:0000256" key="1">
    <source>
        <dbReference type="ARBA" id="ARBA00023235"/>
    </source>
</evidence>
<name>A0ABS8YUE1_9RHOB</name>
<proteinExistence type="inferred from homology"/>
<evidence type="ECO:0000256" key="2">
    <source>
        <dbReference type="PIRNR" id="PIRNR006241"/>
    </source>
</evidence>
<organism evidence="4 5">
    <name type="scientific">Rhodobacter flavimaris</name>
    <dbReference type="NCBI Taxonomy" id="2907145"/>
    <lineage>
        <taxon>Bacteria</taxon>
        <taxon>Pseudomonadati</taxon>
        <taxon>Pseudomonadota</taxon>
        <taxon>Alphaproteobacteria</taxon>
        <taxon>Rhodobacterales</taxon>
        <taxon>Rhodobacter group</taxon>
        <taxon>Rhodobacter</taxon>
    </lineage>
</organism>
<dbReference type="PIRSF" id="PIRSF006241">
    <property type="entry name" value="HyI"/>
    <property type="match status" value="1"/>
</dbReference>
<dbReference type="InterPro" id="IPR050417">
    <property type="entry name" value="Sugar_Epim/Isomerase"/>
</dbReference>
<dbReference type="PANTHER" id="PTHR43489:SF6">
    <property type="entry name" value="HYDROXYPYRUVATE ISOMERASE-RELATED"/>
    <property type="match status" value="1"/>
</dbReference>
<gene>
    <name evidence="4" type="ORF">LZA78_08305</name>
</gene>
<accession>A0ABS8YUE1</accession>
<comment type="similarity">
    <text evidence="2">Belongs to the hyi family.</text>
</comment>
<evidence type="ECO:0000313" key="5">
    <source>
        <dbReference type="Proteomes" id="UP001521181"/>
    </source>
</evidence>
<feature type="domain" description="Xylose isomerase-like TIM barrel" evidence="3">
    <location>
        <begin position="21"/>
        <end position="250"/>
    </location>
</feature>
<dbReference type="InterPro" id="IPR013022">
    <property type="entry name" value="Xyl_isomerase-like_TIM-brl"/>
</dbReference>
<evidence type="ECO:0000259" key="3">
    <source>
        <dbReference type="Pfam" id="PF01261"/>
    </source>
</evidence>
<comment type="caution">
    <text evidence="4">The sequence shown here is derived from an EMBL/GenBank/DDBJ whole genome shotgun (WGS) entry which is preliminary data.</text>
</comment>
<sequence length="253" mass="27814">MPRFAANLTFLFTERPFLDRFAAARAAGFDAVEALFPYDHPAQDVRDRLDAASLRLVLINTPAPDWADGGRGCAAIPGQEGRFRREFAQAVDYAEVLGAGLLHIMSGLASGPEARECYLRNLEWAAAQVPDQRLTIEPINPIDMPGYFLNDFVQAEAILYELGAPNLYLQFDAYHAHRIIGNVGTAWQRYGQRAAHIQIAGYPGRHEPTGGEIDYPAFFARLDAEGYGGDVSAEYFPAGDTAEGLDWFSKAKG</sequence>
<dbReference type="InterPro" id="IPR036237">
    <property type="entry name" value="Xyl_isomerase-like_sf"/>
</dbReference>
<dbReference type="Gene3D" id="3.20.20.150">
    <property type="entry name" value="Divalent-metal-dependent TIM barrel enzymes"/>
    <property type="match status" value="1"/>
</dbReference>
<dbReference type="RefSeq" id="WP_233676469.1">
    <property type="nucleotide sequence ID" value="NZ_JAJUOS010000005.1"/>
</dbReference>
<dbReference type="Pfam" id="PF01261">
    <property type="entry name" value="AP_endonuc_2"/>
    <property type="match status" value="1"/>
</dbReference>
<evidence type="ECO:0000313" key="4">
    <source>
        <dbReference type="EMBL" id="MCE5973479.1"/>
    </source>
</evidence>
<protein>
    <submittedName>
        <fullName evidence="4">TIM barrel protein</fullName>
    </submittedName>
</protein>